<dbReference type="GO" id="GO:0016491">
    <property type="term" value="F:oxidoreductase activity"/>
    <property type="evidence" value="ECO:0007669"/>
    <property type="project" value="UniProtKB-KW"/>
</dbReference>
<dbReference type="Proteomes" id="UP000033710">
    <property type="component" value="Unassembled WGS sequence"/>
</dbReference>
<evidence type="ECO:0008006" key="5">
    <source>
        <dbReference type="Google" id="ProtNLM"/>
    </source>
</evidence>
<name>A0A0F2M2Y0_SPOSC</name>
<accession>A0A0F2M2Y0</accession>
<dbReference type="SUPFAM" id="SSF51735">
    <property type="entry name" value="NAD(P)-binding Rossmann-fold domains"/>
    <property type="match status" value="1"/>
</dbReference>
<protein>
    <recommendedName>
        <fullName evidence="5">Short-chain dehydrogenase</fullName>
    </recommendedName>
</protein>
<dbReference type="Gene3D" id="3.40.50.720">
    <property type="entry name" value="NAD(P)-binding Rossmann-like Domain"/>
    <property type="match status" value="1"/>
</dbReference>
<keyword evidence="2" id="KW-0560">Oxidoreductase</keyword>
<dbReference type="KEGG" id="ssck:SPSK_09412"/>
<dbReference type="InterPro" id="IPR002347">
    <property type="entry name" value="SDR_fam"/>
</dbReference>
<dbReference type="RefSeq" id="XP_016586733.1">
    <property type="nucleotide sequence ID" value="XM_016735985.1"/>
</dbReference>
<organism evidence="3 4">
    <name type="scientific">Sporothrix schenckii 1099-18</name>
    <dbReference type="NCBI Taxonomy" id="1397361"/>
    <lineage>
        <taxon>Eukaryota</taxon>
        <taxon>Fungi</taxon>
        <taxon>Dikarya</taxon>
        <taxon>Ascomycota</taxon>
        <taxon>Pezizomycotina</taxon>
        <taxon>Sordariomycetes</taxon>
        <taxon>Sordariomycetidae</taxon>
        <taxon>Ophiostomatales</taxon>
        <taxon>Ophiostomataceae</taxon>
        <taxon>Sporothrix</taxon>
    </lineage>
</organism>
<dbReference type="PANTHER" id="PTHR24320:SF148">
    <property type="entry name" value="NAD(P)-BINDING ROSSMANN-FOLD SUPERFAMILY PROTEIN"/>
    <property type="match status" value="1"/>
</dbReference>
<evidence type="ECO:0000313" key="4">
    <source>
        <dbReference type="Proteomes" id="UP000033710"/>
    </source>
</evidence>
<dbReference type="EMBL" id="AXCR01000007">
    <property type="protein sequence ID" value="KJR84057.1"/>
    <property type="molecule type" value="Genomic_DNA"/>
</dbReference>
<dbReference type="AlphaFoldDB" id="A0A0F2M2Y0"/>
<comment type="caution">
    <text evidence="3">The sequence shown here is derived from an EMBL/GenBank/DDBJ whole genome shotgun (WGS) entry which is preliminary data.</text>
</comment>
<reference evidence="3 4" key="1">
    <citation type="journal article" date="2014" name="BMC Genomics">
        <title>Comparative genomics of the major fungal agents of human and animal Sporotrichosis: Sporothrix schenckii and Sporothrix brasiliensis.</title>
        <authorList>
            <person name="Teixeira M.M."/>
            <person name="de Almeida L.G."/>
            <person name="Kubitschek-Barreira P."/>
            <person name="Alves F.L."/>
            <person name="Kioshima E.S."/>
            <person name="Abadio A.K."/>
            <person name="Fernandes L."/>
            <person name="Derengowski L.S."/>
            <person name="Ferreira K.S."/>
            <person name="Souza R.C."/>
            <person name="Ruiz J.C."/>
            <person name="de Andrade N.C."/>
            <person name="Paes H.C."/>
            <person name="Nicola A.M."/>
            <person name="Albuquerque P."/>
            <person name="Gerber A.L."/>
            <person name="Martins V.P."/>
            <person name="Peconick L.D."/>
            <person name="Neto A.V."/>
            <person name="Chaucanez C.B."/>
            <person name="Silva P.A."/>
            <person name="Cunha O.L."/>
            <person name="de Oliveira F.F."/>
            <person name="dos Santos T.C."/>
            <person name="Barros A.L."/>
            <person name="Soares M.A."/>
            <person name="de Oliveira L.M."/>
            <person name="Marini M.M."/>
            <person name="Villalobos-Duno H."/>
            <person name="Cunha M.M."/>
            <person name="de Hoog S."/>
            <person name="da Silveira J.F."/>
            <person name="Henrissat B."/>
            <person name="Nino-Vega G.A."/>
            <person name="Cisalpino P.S."/>
            <person name="Mora-Montes H.M."/>
            <person name="Almeida S.R."/>
            <person name="Stajich J.E."/>
            <person name="Lopes-Bezerra L.M."/>
            <person name="Vasconcelos A.T."/>
            <person name="Felipe M.S."/>
        </authorList>
    </citation>
    <scope>NUCLEOTIDE SEQUENCE [LARGE SCALE GENOMIC DNA]</scope>
    <source>
        <strain evidence="3 4">1099-18</strain>
    </source>
</reference>
<dbReference type="PANTHER" id="PTHR24320">
    <property type="entry name" value="RETINOL DEHYDROGENASE"/>
    <property type="match status" value="1"/>
</dbReference>
<evidence type="ECO:0000256" key="1">
    <source>
        <dbReference type="ARBA" id="ARBA00006484"/>
    </source>
</evidence>
<sequence>MLNNHDEPSRLRARDSGVRRVLSWLYINSQVATLRSGERSPFLTQPRSIYDSNHLADVNFQYHQKDITRNTHMDHSIALVTGTTSGLGHAAARALAGDGWRNIIVTGRSLTRVQETAAQLATEVGKKVFTPLELDLDKPSSVQSALAELIKRGQSIDFLLLNAGLMPGNKRVLTTAGVESSQAPLIGHHQLTVGLLRANLLSPNARIVISGAEPARGDVAMFSFTDVADFAAKHHQGDRTAAVEALIRNGPNVKYVPNRAYADAKLLIAWWVAALARRLPSDMAVYAVAPGSAPDTKAPRNAGLAIKWVAIPLLKIIPGMTMTPETAANRYLQASEFGTDVSGQFFASAPKKLTGPIEAMRHPHFYDRANQEATWQAVVKVSGVDVLDNQSPH</sequence>
<dbReference type="InterPro" id="IPR036291">
    <property type="entry name" value="NAD(P)-bd_dom_sf"/>
</dbReference>
<proteinExistence type="inferred from homology"/>
<dbReference type="OrthoDB" id="542013at2759"/>
<evidence type="ECO:0000256" key="2">
    <source>
        <dbReference type="ARBA" id="ARBA00023002"/>
    </source>
</evidence>
<comment type="similarity">
    <text evidence="1">Belongs to the short-chain dehydrogenases/reductases (SDR) family.</text>
</comment>
<dbReference type="Pfam" id="PF00106">
    <property type="entry name" value="adh_short"/>
    <property type="match status" value="1"/>
</dbReference>
<evidence type="ECO:0000313" key="3">
    <source>
        <dbReference type="EMBL" id="KJR84057.1"/>
    </source>
</evidence>
<dbReference type="VEuPathDB" id="FungiDB:SPSK_09412"/>
<gene>
    <name evidence="3" type="ORF">SPSK_09412</name>
</gene>
<dbReference type="PRINTS" id="PR00081">
    <property type="entry name" value="GDHRDH"/>
</dbReference>
<dbReference type="GeneID" id="27671262"/>
<reference evidence="3 4" key="2">
    <citation type="journal article" date="2015" name="Eukaryot. Cell">
        <title>Asexual propagation of a virulent clone complex in a human and feline outbreak of sporotrichosis.</title>
        <authorList>
            <person name="Teixeira Mde M."/>
            <person name="Rodrigues A.M."/>
            <person name="Tsui C.K."/>
            <person name="de Almeida L.G."/>
            <person name="Van Diepeningen A.D."/>
            <person name="van den Ende B.G."/>
            <person name="Fernandes G.F."/>
            <person name="Kano R."/>
            <person name="Hamelin R.C."/>
            <person name="Lopes-Bezerra L.M."/>
            <person name="Vasconcelos A.T."/>
            <person name="de Hoog S."/>
            <person name="de Camargo Z.P."/>
            <person name="Felipe M.S."/>
        </authorList>
    </citation>
    <scope>NUCLEOTIDE SEQUENCE [LARGE SCALE GENOMIC DNA]</scope>
    <source>
        <strain evidence="3 4">1099-18</strain>
    </source>
</reference>